<evidence type="ECO:0000313" key="3">
    <source>
        <dbReference type="Proteomes" id="UP001642409"/>
    </source>
</evidence>
<keyword evidence="3" id="KW-1185">Reference proteome</keyword>
<comment type="caution">
    <text evidence="1">The sequence shown here is derived from an EMBL/GenBank/DDBJ whole genome shotgun (WGS) entry which is preliminary data.</text>
</comment>
<protein>
    <submittedName>
        <fullName evidence="2">Hypothetical_protein</fullName>
    </submittedName>
</protein>
<reference evidence="2 3" key="2">
    <citation type="submission" date="2024-07" db="EMBL/GenBank/DDBJ databases">
        <authorList>
            <person name="Akdeniz Z."/>
        </authorList>
    </citation>
    <scope>NUCLEOTIDE SEQUENCE [LARGE SCALE GENOMIC DNA]</scope>
</reference>
<evidence type="ECO:0000313" key="1">
    <source>
        <dbReference type="EMBL" id="CAI9925667.1"/>
    </source>
</evidence>
<sequence length="122" mass="13568">MPPPELPIPKASRSELLSAQSYSSFIFMTIKQICIYHITNVPLIPLLTNEDDRRQQEREPAANAISENGVESTACLGRRALDAQVSAIAVMRLEDRYLYTKLQALALCESGQWTGVRTCGNN</sequence>
<organism evidence="1">
    <name type="scientific">Hexamita inflata</name>
    <dbReference type="NCBI Taxonomy" id="28002"/>
    <lineage>
        <taxon>Eukaryota</taxon>
        <taxon>Metamonada</taxon>
        <taxon>Diplomonadida</taxon>
        <taxon>Hexamitidae</taxon>
        <taxon>Hexamitinae</taxon>
        <taxon>Hexamita</taxon>
    </lineage>
</organism>
<proteinExistence type="predicted"/>
<dbReference type="AlphaFoldDB" id="A0AA86NV07"/>
<name>A0AA86NV07_9EUKA</name>
<dbReference type="EMBL" id="CAXDID020000427">
    <property type="protein sequence ID" value="CAL6090397.1"/>
    <property type="molecule type" value="Genomic_DNA"/>
</dbReference>
<reference evidence="1" key="1">
    <citation type="submission" date="2023-06" db="EMBL/GenBank/DDBJ databases">
        <authorList>
            <person name="Kurt Z."/>
        </authorList>
    </citation>
    <scope>NUCLEOTIDE SEQUENCE</scope>
</reference>
<dbReference type="Proteomes" id="UP001642409">
    <property type="component" value="Unassembled WGS sequence"/>
</dbReference>
<evidence type="ECO:0000313" key="2">
    <source>
        <dbReference type="EMBL" id="CAL6090397.1"/>
    </source>
</evidence>
<accession>A0AA86NV07</accession>
<dbReference type="EMBL" id="CATOUU010000346">
    <property type="protein sequence ID" value="CAI9925667.1"/>
    <property type="molecule type" value="Genomic_DNA"/>
</dbReference>
<gene>
    <name evidence="1" type="ORF">HINF_LOCUS13312</name>
    <name evidence="2" type="ORF">HINF_LOCUS65291</name>
</gene>